<protein>
    <submittedName>
        <fullName evidence="1">Uncharacterized protein</fullName>
    </submittedName>
</protein>
<dbReference type="SUPFAM" id="SSF51004">
    <property type="entry name" value="C-terminal (heme d1) domain of cytochrome cd1-nitrite reductase"/>
    <property type="match status" value="1"/>
</dbReference>
<gene>
    <name evidence="1" type="ORF">BN1208_0281</name>
</gene>
<sequence length="289" mass="31713">MKIIISLCFLIFNYVIYADVLPEAKSEVKITLAKKPTTRPMTVAFIPGQKKYYIADGGLAPLGSETEAPISKSLIHTYDQSGKYLASTQAGFDNRSIFYNEATFQLTTITYNISSEAGFAPNTGIFSLDLDPQGNLKGTSKEVSSFNPAFGDSATMPSFDSKKNHYFAKQKRSDRVIVIDANDGNKVGEINLDLKSAGVAFDDLSDNFIAATSIDGEELAILDVDHKAILIFNAKGKYVGKSTLPTDIKLRAHNHYNGLGYTNNLFFIYNESEGEFGTYYGFKVSSNSK</sequence>
<dbReference type="Proteomes" id="UP000064007">
    <property type="component" value="Chromosome 1"/>
</dbReference>
<evidence type="ECO:0000313" key="2">
    <source>
        <dbReference type="Proteomes" id="UP000064007"/>
    </source>
</evidence>
<dbReference type="KEGG" id="mbat:BN1208_0281"/>
<dbReference type="HOGENOM" id="CLU_882263_0_0_4"/>
<dbReference type="OrthoDB" id="8532973at2"/>
<name>A0A0D6ETU8_9PROT</name>
<dbReference type="RefSeq" id="WP_046487123.1">
    <property type="nucleotide sequence ID" value="NZ_LN827929.1"/>
</dbReference>
<dbReference type="InterPro" id="IPR011048">
    <property type="entry name" value="Haem_d1_sf"/>
</dbReference>
<dbReference type="AlphaFoldDB" id="A0A0D6ETU8"/>
<reference evidence="2" key="1">
    <citation type="submission" date="2014-12" db="EMBL/GenBank/DDBJ databases">
        <authorList>
            <person name="Salcher M.M."/>
        </authorList>
    </citation>
    <scope>NUCLEOTIDE SEQUENCE [LARGE SCALE GENOMIC DNA]</scope>
    <source>
        <strain evidence="2">MMS-10A-171</strain>
    </source>
</reference>
<organism evidence="1 2">
    <name type="scientific">Candidatus Methylopumilus planktonicus</name>
    <dbReference type="NCBI Taxonomy" id="1581557"/>
    <lineage>
        <taxon>Bacteria</taxon>
        <taxon>Pseudomonadati</taxon>
        <taxon>Pseudomonadota</taxon>
        <taxon>Betaproteobacteria</taxon>
        <taxon>Nitrosomonadales</taxon>
        <taxon>Methylophilaceae</taxon>
        <taxon>Candidatus Methylopumilus</taxon>
    </lineage>
</organism>
<proteinExistence type="predicted"/>
<dbReference type="STRING" id="1581557.BN1208_0281"/>
<evidence type="ECO:0000313" key="1">
    <source>
        <dbReference type="EMBL" id="CEZ19175.1"/>
    </source>
</evidence>
<accession>A0A0D6ETU8</accession>
<keyword evidence="2" id="KW-1185">Reference proteome</keyword>
<dbReference type="EMBL" id="LN827929">
    <property type="protein sequence ID" value="CEZ19175.1"/>
    <property type="molecule type" value="Genomic_DNA"/>
</dbReference>